<evidence type="ECO:0000313" key="1">
    <source>
        <dbReference type="EMBL" id="CAG8668315.1"/>
    </source>
</evidence>
<organism evidence="1 2">
    <name type="scientific">Gigaspora margarita</name>
    <dbReference type="NCBI Taxonomy" id="4874"/>
    <lineage>
        <taxon>Eukaryota</taxon>
        <taxon>Fungi</taxon>
        <taxon>Fungi incertae sedis</taxon>
        <taxon>Mucoromycota</taxon>
        <taxon>Glomeromycotina</taxon>
        <taxon>Glomeromycetes</taxon>
        <taxon>Diversisporales</taxon>
        <taxon>Gigasporaceae</taxon>
        <taxon>Gigaspora</taxon>
    </lineage>
</organism>
<protein>
    <submittedName>
        <fullName evidence="1">7705_t:CDS:1</fullName>
    </submittedName>
</protein>
<feature type="non-terminal residue" evidence="1">
    <location>
        <position position="104"/>
    </location>
</feature>
<evidence type="ECO:0000313" key="2">
    <source>
        <dbReference type="Proteomes" id="UP000789901"/>
    </source>
</evidence>
<gene>
    <name evidence="1" type="ORF">GMARGA_LOCUS10276</name>
</gene>
<sequence>MLFCAVFYVPPEVPGVGCCNPKGQPCPIQAPYACCNAASVTVVGSNPPSYTYNKILCERTYSIVLNQKMTMGSQFVFTSALENRKIVKMSKHINDSKTCLLYYK</sequence>
<comment type="caution">
    <text evidence="1">The sequence shown here is derived from an EMBL/GenBank/DDBJ whole genome shotgun (WGS) entry which is preliminary data.</text>
</comment>
<proteinExistence type="predicted"/>
<dbReference type="Proteomes" id="UP000789901">
    <property type="component" value="Unassembled WGS sequence"/>
</dbReference>
<reference evidence="1 2" key="1">
    <citation type="submission" date="2021-06" db="EMBL/GenBank/DDBJ databases">
        <authorList>
            <person name="Kallberg Y."/>
            <person name="Tangrot J."/>
            <person name="Rosling A."/>
        </authorList>
    </citation>
    <scope>NUCLEOTIDE SEQUENCE [LARGE SCALE GENOMIC DNA]</scope>
    <source>
        <strain evidence="1 2">120-4 pot B 10/14</strain>
    </source>
</reference>
<keyword evidence="2" id="KW-1185">Reference proteome</keyword>
<name>A0ABN7UT69_GIGMA</name>
<dbReference type="EMBL" id="CAJVQB010005705">
    <property type="protein sequence ID" value="CAG8668315.1"/>
    <property type="molecule type" value="Genomic_DNA"/>
</dbReference>
<accession>A0ABN7UT69</accession>